<evidence type="ECO:0000313" key="4">
    <source>
        <dbReference type="Proteomes" id="UP000184267"/>
    </source>
</evidence>
<name>A0A1M2W350_TRAPU</name>
<keyword evidence="4" id="KW-1185">Reference proteome</keyword>
<dbReference type="Proteomes" id="UP000184267">
    <property type="component" value="Unassembled WGS sequence"/>
</dbReference>
<feature type="region of interest" description="Disordered" evidence="1">
    <location>
        <begin position="183"/>
        <end position="219"/>
    </location>
</feature>
<dbReference type="PROSITE" id="PS00109">
    <property type="entry name" value="PROTEIN_KINASE_TYR"/>
    <property type="match status" value="1"/>
</dbReference>
<proteinExistence type="predicted"/>
<organism evidence="3 4">
    <name type="scientific">Trametes pubescens</name>
    <name type="common">White-rot fungus</name>
    <dbReference type="NCBI Taxonomy" id="154538"/>
    <lineage>
        <taxon>Eukaryota</taxon>
        <taxon>Fungi</taxon>
        <taxon>Dikarya</taxon>
        <taxon>Basidiomycota</taxon>
        <taxon>Agaricomycotina</taxon>
        <taxon>Agaricomycetes</taxon>
        <taxon>Polyporales</taxon>
        <taxon>Polyporaceae</taxon>
        <taxon>Trametes</taxon>
    </lineage>
</organism>
<dbReference type="InterPro" id="IPR040976">
    <property type="entry name" value="Pkinase_fungal"/>
</dbReference>
<feature type="compositionally biased region" description="Polar residues" evidence="1">
    <location>
        <begin position="199"/>
        <end position="219"/>
    </location>
</feature>
<sequence length="219" mass="24683">HHHVYEDYKLLHRDISAGNVLILPRLVEDPHGKEVVQWHGLLTDWELAKPYLDDRSEEKARQPERTLAKKLLEDMANPPNGDMEVPFNNPALPRFTSDLEDWGSPPVDAVPPREATVPPTEETRALTALLDKHNWVLDLFLDVRRLLMIPPSEWVGTWVIQDQLVGYEHSFILMKKVATTFQTGTRGTDKGANKCPRNAGSNFTTSSSQLPDTDSSGLS</sequence>
<dbReference type="OrthoDB" id="2757790at2759"/>
<reference evidence="3 4" key="1">
    <citation type="submission" date="2016-10" db="EMBL/GenBank/DDBJ databases">
        <title>Genome sequence of the basidiomycete white-rot fungus Trametes pubescens.</title>
        <authorList>
            <person name="Makela M.R."/>
            <person name="Granchi Z."/>
            <person name="Peng M."/>
            <person name="De Vries R.P."/>
            <person name="Grigoriev I."/>
            <person name="Riley R."/>
            <person name="Hilden K."/>
        </authorList>
    </citation>
    <scope>NUCLEOTIDE SEQUENCE [LARGE SCALE GENOMIC DNA]</scope>
    <source>
        <strain evidence="3 4">FBCC735</strain>
    </source>
</reference>
<gene>
    <name evidence="3" type="ORF">TRAPUB_9181</name>
</gene>
<feature type="non-terminal residue" evidence="3">
    <location>
        <position position="1"/>
    </location>
</feature>
<dbReference type="Pfam" id="PF17667">
    <property type="entry name" value="Pkinase_fungal"/>
    <property type="match status" value="1"/>
</dbReference>
<dbReference type="AlphaFoldDB" id="A0A1M2W350"/>
<evidence type="ECO:0000313" key="3">
    <source>
        <dbReference type="EMBL" id="OJT14269.1"/>
    </source>
</evidence>
<comment type="caution">
    <text evidence="3">The sequence shown here is derived from an EMBL/GenBank/DDBJ whole genome shotgun (WGS) entry which is preliminary data.</text>
</comment>
<protein>
    <recommendedName>
        <fullName evidence="2">Fungal-type protein kinase domain-containing protein</fullName>
    </recommendedName>
</protein>
<accession>A0A1M2W350</accession>
<feature type="domain" description="Fungal-type protein kinase" evidence="2">
    <location>
        <begin position="1"/>
        <end position="63"/>
    </location>
</feature>
<dbReference type="GO" id="GO:0004672">
    <property type="term" value="F:protein kinase activity"/>
    <property type="evidence" value="ECO:0007669"/>
    <property type="project" value="InterPro"/>
</dbReference>
<evidence type="ECO:0000259" key="2">
    <source>
        <dbReference type="Pfam" id="PF17667"/>
    </source>
</evidence>
<dbReference type="EMBL" id="MNAD01000309">
    <property type="protein sequence ID" value="OJT14269.1"/>
    <property type="molecule type" value="Genomic_DNA"/>
</dbReference>
<dbReference type="InterPro" id="IPR008266">
    <property type="entry name" value="Tyr_kinase_AS"/>
</dbReference>
<evidence type="ECO:0000256" key="1">
    <source>
        <dbReference type="SAM" id="MobiDB-lite"/>
    </source>
</evidence>